<protein>
    <submittedName>
        <fullName evidence="2">Uncharacterized protein</fullName>
    </submittedName>
</protein>
<reference evidence="2 3" key="1">
    <citation type="submission" date="2017-04" db="EMBL/GenBank/DDBJ databases">
        <title>Draft genome sequence of Tuber borchii Vittad., a whitish edible truffle.</title>
        <authorList>
            <consortium name="DOE Joint Genome Institute"/>
            <person name="Murat C."/>
            <person name="Kuo A."/>
            <person name="Barry K.W."/>
            <person name="Clum A."/>
            <person name="Dockter R.B."/>
            <person name="Fauchery L."/>
            <person name="Iotti M."/>
            <person name="Kohler A."/>
            <person name="Labutti K."/>
            <person name="Lindquist E.A."/>
            <person name="Lipzen A."/>
            <person name="Ohm R.A."/>
            <person name="Wang M."/>
            <person name="Grigoriev I.V."/>
            <person name="Zambonelli A."/>
            <person name="Martin F.M."/>
        </authorList>
    </citation>
    <scope>NUCLEOTIDE SEQUENCE [LARGE SCALE GENOMIC DNA]</scope>
    <source>
        <strain evidence="2 3">Tbo3840</strain>
    </source>
</reference>
<proteinExistence type="predicted"/>
<dbReference type="Proteomes" id="UP000244722">
    <property type="component" value="Unassembled WGS sequence"/>
</dbReference>
<keyword evidence="3" id="KW-1185">Reference proteome</keyword>
<feature type="region of interest" description="Disordered" evidence="1">
    <location>
        <begin position="480"/>
        <end position="502"/>
    </location>
</feature>
<name>A0A2T6ZKM4_TUBBO</name>
<dbReference type="EMBL" id="NESQ01000206">
    <property type="protein sequence ID" value="PUU76032.1"/>
    <property type="molecule type" value="Genomic_DNA"/>
</dbReference>
<evidence type="ECO:0000313" key="3">
    <source>
        <dbReference type="Proteomes" id="UP000244722"/>
    </source>
</evidence>
<evidence type="ECO:0000313" key="2">
    <source>
        <dbReference type="EMBL" id="PUU76032.1"/>
    </source>
</evidence>
<comment type="caution">
    <text evidence="2">The sequence shown here is derived from an EMBL/GenBank/DDBJ whole genome shotgun (WGS) entry which is preliminary data.</text>
</comment>
<dbReference type="AlphaFoldDB" id="A0A2T6ZKM4"/>
<feature type="region of interest" description="Disordered" evidence="1">
    <location>
        <begin position="108"/>
        <end position="174"/>
    </location>
</feature>
<organism evidence="2 3">
    <name type="scientific">Tuber borchii</name>
    <name type="common">White truffle</name>
    <dbReference type="NCBI Taxonomy" id="42251"/>
    <lineage>
        <taxon>Eukaryota</taxon>
        <taxon>Fungi</taxon>
        <taxon>Dikarya</taxon>
        <taxon>Ascomycota</taxon>
        <taxon>Pezizomycotina</taxon>
        <taxon>Pezizomycetes</taxon>
        <taxon>Pezizales</taxon>
        <taxon>Tuberaceae</taxon>
        <taxon>Tuber</taxon>
    </lineage>
</organism>
<feature type="region of interest" description="Disordered" evidence="1">
    <location>
        <begin position="287"/>
        <end position="315"/>
    </location>
</feature>
<sequence>MATAVVCCPEPKRTREFAHTDAPSLFSSLVMKQPRTNRLAAWIHDEHAPFSEQPPAQRIQVVLYSVYKFEVDFTEQTEPANDFVAVITRLALRNGYAALSQITSASYGQSHRGHVSHSGQRNSGGAGQNAPGPTVPPGAGNGGGSPSKRPVKRGGNGDGEGNPNKKKKVSNEPQQDLSPYYCIIPGLRGESAEGDCAKPFADLPGIVNHHLRKHVGHIQCDMCFARKGTMTDMNKHHKRACAPPAKIRKEIEIHGRNIRDVKSLDELKRQVAPNGEIQYDMASNIDKLPQSSADDGNTHIGQPAAAPPQRQMNPVGTPTVGDTIIGYTHLETYHSDNSFGYPPIAFAGIDYNSSTLTDMPGTVDPLDLINSNFDSGYSDLKGSSSQRGTEFSHYQCSEIRGEASTGGGGGVQAISGDEAPEQDPSSKLLERVNWVIEAFLECDNYPGGRHIAQLCAQNIAIQVPESILRVFAEAYQNKVGQKRETQAYSPTRGTKGKGREGE</sequence>
<gene>
    <name evidence="2" type="ORF">B9Z19DRAFT_992222</name>
</gene>
<dbReference type="OrthoDB" id="5419517at2759"/>
<accession>A0A2T6ZKM4</accession>
<evidence type="ECO:0000256" key="1">
    <source>
        <dbReference type="SAM" id="MobiDB-lite"/>
    </source>
</evidence>